<dbReference type="Gene3D" id="1.10.8.10">
    <property type="entry name" value="DNA helicase RuvA subunit, C-terminal domain"/>
    <property type="match status" value="1"/>
</dbReference>
<feature type="compositionally biased region" description="Basic and acidic residues" evidence="7">
    <location>
        <begin position="646"/>
        <end position="655"/>
    </location>
</feature>
<reference evidence="10 11" key="1">
    <citation type="submission" date="2025-05" db="UniProtKB">
        <authorList>
            <consortium name="RefSeq"/>
        </authorList>
    </citation>
    <scope>NUCLEOTIDE SEQUENCE [LARGE SCALE GENOMIC DNA]</scope>
</reference>
<feature type="region of interest" description="Disordered" evidence="7">
    <location>
        <begin position="439"/>
        <end position="490"/>
    </location>
</feature>
<dbReference type="InterPro" id="IPR014741">
    <property type="entry name" value="Adaptor_Cbl_EF_hand-like"/>
</dbReference>
<keyword evidence="1 6" id="KW-0479">Metal-binding</keyword>
<dbReference type="SUPFAM" id="SSF55550">
    <property type="entry name" value="SH2 domain"/>
    <property type="match status" value="1"/>
</dbReference>
<dbReference type="PANTHER" id="PTHR23007">
    <property type="entry name" value="CBL"/>
    <property type="match status" value="1"/>
</dbReference>
<keyword evidence="10" id="KW-1185">Reference proteome</keyword>
<dbReference type="InterPro" id="IPR014742">
    <property type="entry name" value="Adaptor_Cbl_SH2-like"/>
</dbReference>
<comment type="pathway">
    <text evidence="6">Protein modification; protein ubiquitination.</text>
</comment>
<evidence type="ECO:0000313" key="12">
    <source>
        <dbReference type="RefSeq" id="XP_065643589.1"/>
    </source>
</evidence>
<dbReference type="RefSeq" id="XP_065643589.1">
    <property type="nucleotide sequence ID" value="XM_065787517.1"/>
</dbReference>
<dbReference type="PROSITE" id="PS50089">
    <property type="entry name" value="ZF_RING_2"/>
    <property type="match status" value="1"/>
</dbReference>
<dbReference type="Gene3D" id="3.30.40.10">
    <property type="entry name" value="Zinc/RING finger domain, C3HC4 (zinc finger)"/>
    <property type="match status" value="1"/>
</dbReference>
<dbReference type="Gene3D" id="1.20.930.20">
    <property type="entry name" value="Adaptor protein Cbl, N-terminal domain"/>
    <property type="match status" value="1"/>
</dbReference>
<evidence type="ECO:0000256" key="6">
    <source>
        <dbReference type="RuleBase" id="RU367001"/>
    </source>
</evidence>
<dbReference type="Pfam" id="PF13920">
    <property type="entry name" value="zf-C3HC4_3"/>
    <property type="match status" value="1"/>
</dbReference>
<feature type="compositionally biased region" description="Polar residues" evidence="7">
    <location>
        <begin position="633"/>
        <end position="645"/>
    </location>
</feature>
<feature type="compositionally biased region" description="Basic and acidic residues" evidence="7">
    <location>
        <begin position="669"/>
        <end position="680"/>
    </location>
</feature>
<dbReference type="InterPro" id="IPR001841">
    <property type="entry name" value="Znf_RING"/>
</dbReference>
<dbReference type="RefSeq" id="XP_065643588.1">
    <property type="nucleotide sequence ID" value="XM_065787516.1"/>
</dbReference>
<dbReference type="Gene3D" id="1.10.238.10">
    <property type="entry name" value="EF-hand"/>
    <property type="match status" value="1"/>
</dbReference>
<feature type="domain" description="Cbl-PTB" evidence="9">
    <location>
        <begin position="33"/>
        <end position="339"/>
    </location>
</feature>
<dbReference type="InterPro" id="IPR036860">
    <property type="entry name" value="SH2_dom_sf"/>
</dbReference>
<evidence type="ECO:0000259" key="8">
    <source>
        <dbReference type="PROSITE" id="PS50089"/>
    </source>
</evidence>
<evidence type="ECO:0000259" key="9">
    <source>
        <dbReference type="PROSITE" id="PS51506"/>
    </source>
</evidence>
<evidence type="ECO:0000256" key="7">
    <source>
        <dbReference type="SAM" id="MobiDB-lite"/>
    </source>
</evidence>
<dbReference type="SUPFAM" id="SSF47668">
    <property type="entry name" value="N-terminal domain of cbl (N-cbl)"/>
    <property type="match status" value="1"/>
</dbReference>
<dbReference type="InterPro" id="IPR003153">
    <property type="entry name" value="Adaptor_Cbl_N_hlx"/>
</dbReference>
<dbReference type="SUPFAM" id="SSF57850">
    <property type="entry name" value="RING/U-box"/>
    <property type="match status" value="1"/>
</dbReference>
<dbReference type="InterPro" id="IPR024159">
    <property type="entry name" value="Cbl_PTB"/>
</dbReference>
<dbReference type="Gene3D" id="3.30.505.10">
    <property type="entry name" value="SH2 domain"/>
    <property type="match status" value="1"/>
</dbReference>
<evidence type="ECO:0000313" key="10">
    <source>
        <dbReference type="Proteomes" id="UP001652625"/>
    </source>
</evidence>
<feature type="domain" description="RING-type" evidence="8">
    <location>
        <begin position="369"/>
        <end position="407"/>
    </location>
</feature>
<keyword evidence="2 5" id="KW-0863">Zinc-finger</keyword>
<feature type="compositionally biased region" description="Polar residues" evidence="7">
    <location>
        <begin position="439"/>
        <end position="455"/>
    </location>
</feature>
<dbReference type="InterPro" id="IPR017907">
    <property type="entry name" value="Znf_RING_CS"/>
</dbReference>
<dbReference type="CDD" id="cd09920">
    <property type="entry name" value="SH2_Cbl-b_TKB"/>
    <property type="match status" value="1"/>
</dbReference>
<keyword evidence="6" id="KW-0808">Transferase</keyword>
<keyword evidence="4 6" id="KW-0106">Calcium</keyword>
<evidence type="ECO:0000313" key="13">
    <source>
        <dbReference type="RefSeq" id="XP_065643590.1"/>
    </source>
</evidence>
<dbReference type="InterPro" id="IPR013083">
    <property type="entry name" value="Znf_RING/FYVE/PHD"/>
</dbReference>
<dbReference type="EC" id="2.3.2.27" evidence="6"/>
<evidence type="ECO:0000256" key="5">
    <source>
        <dbReference type="PROSITE-ProRule" id="PRU00175"/>
    </source>
</evidence>
<dbReference type="InterPro" id="IPR024162">
    <property type="entry name" value="Adaptor_Cbl"/>
</dbReference>
<feature type="region of interest" description="Disordered" evidence="7">
    <location>
        <begin position="750"/>
        <end position="801"/>
    </location>
</feature>
<comment type="function">
    <text evidence="6">E3 ubiquitin-protein ligase which accepts ubiquitin from specific E2 ubiquitin-conjugating enzymes, and transfers it to substrates, generally promoting their degradation by the proteasome.</text>
</comment>
<evidence type="ECO:0000256" key="2">
    <source>
        <dbReference type="ARBA" id="ARBA00022771"/>
    </source>
</evidence>
<dbReference type="Pfam" id="PF02761">
    <property type="entry name" value="Cbl_N2"/>
    <property type="match status" value="1"/>
</dbReference>
<dbReference type="RefSeq" id="XP_065643590.1">
    <property type="nucleotide sequence ID" value="XM_065787518.1"/>
</dbReference>
<dbReference type="GeneID" id="100208241"/>
<sequence length="1002" mass="112886">MATGCGDGAENSSPRDPVRSWFLKIHDTISMAVASRPNVDKKSFEKAWREIEKVGKLCQNPKLTLKNSPPFMLDILPDTFNHLKTIYHHYEDKIHVLNEFEYFKIYLVNLDCKCKLVLKLFKDSRDKIFDERDNSRRKLTKLSLIFSHMLADLKAMFPNGVYIGNKFKITKADAAEFWNKAFGSKTIVSWKTFREHLQEVHPISSNIEAIALKTTIDFVVNEHVSIFEFDVFTRLFAPWFSIIQNWNLLAVTHPGYLAFLTYDEVKESLSKFMQKPGSYIFRLSCTRLGQWAIGYVTADGAILQTIPQHKTLMQALVDGARDGFYLYPNGNDTNPDLQPFLVEAAEQHIQVTEEQYEIYVEMGSTFQLCKICAENDKDTKIEPCGHLVCHLCLQHWQEGGQGCPFCRSDIKGIESVVIDAYAPRFKQQQTMLEQHSLPKHTNQTSFKPVNETDQNQNDKKFINDCDNKTNETGTTTHRQATSSATSQSSLFSHTNKNDVLKNHSVVGAHTTDKVLFLGSLKNSSNSSTNNPPVILSPPPVPDRAPTFEKIWSKAATPKGSPRCSPHHSPNMSPNITPPCSPKSKKKNLLDSAADAYPRKPKPYDGNLSSVKNPHSLETEIPPVPLRKKELLSQPDTIPPKSTNRHSFAENDKTKWNESNSKQTSPLRRAKSDDALDRSTDFDNVEPIPASSYDPKLNIKQYDSIFNPDPFLFPKSNSFVTSNKPLHSSLESRQDEEHVISESLTLNSSKESLDVSQLRTLEPASRMHDKKHQRSISDGEASSKKLSFQKSEGETSLRKFSENPFHENTSKVVQKDPSLTIYGCSSDDFLDALNESIKSKETSTSLNDVSHFSNTLNEVDKGDKEILEDNDLHNQKAIPSNVSILSASTLNSGANEQSSCFSQIKKIPTTDTTDLNSDTSTATRCNKLLPPVPPHRKENVGEEFHSSADKEFLTNTHSTEDNFQSLILQGYSPKAIKKALMISDNNYKIARNILKEFAPVKKN</sequence>
<keyword evidence="6" id="KW-0833">Ubl conjugation pathway</keyword>
<comment type="catalytic activity">
    <reaction evidence="6">
        <text>S-ubiquitinyl-[E2 ubiquitin-conjugating enzyme]-L-cysteine + [acceptor protein]-L-lysine = [E2 ubiquitin-conjugating enzyme]-L-cysteine + N(6)-ubiquitinyl-[acceptor protein]-L-lysine.</text>
        <dbReference type="EC" id="2.3.2.27"/>
    </reaction>
</comment>
<dbReference type="PROSITE" id="PS51506">
    <property type="entry name" value="CBL_PTB"/>
    <property type="match status" value="1"/>
</dbReference>
<organism evidence="10 12">
    <name type="scientific">Hydra vulgaris</name>
    <name type="common">Hydra</name>
    <name type="synonym">Hydra attenuata</name>
    <dbReference type="NCBI Taxonomy" id="6087"/>
    <lineage>
        <taxon>Eukaryota</taxon>
        <taxon>Metazoa</taxon>
        <taxon>Cnidaria</taxon>
        <taxon>Hydrozoa</taxon>
        <taxon>Hydroidolina</taxon>
        <taxon>Anthoathecata</taxon>
        <taxon>Aplanulata</taxon>
        <taxon>Hydridae</taxon>
        <taxon>Hydra</taxon>
    </lineage>
</organism>
<feature type="region of interest" description="Disordered" evidence="7">
    <location>
        <begin position="522"/>
        <end position="695"/>
    </location>
</feature>
<proteinExistence type="predicted"/>
<evidence type="ECO:0000256" key="4">
    <source>
        <dbReference type="ARBA" id="ARBA00022837"/>
    </source>
</evidence>
<feature type="compositionally biased region" description="Basic and acidic residues" evidence="7">
    <location>
        <begin position="456"/>
        <end position="469"/>
    </location>
</feature>
<evidence type="ECO:0000256" key="1">
    <source>
        <dbReference type="ARBA" id="ARBA00022723"/>
    </source>
</evidence>
<comment type="domain">
    <text evidence="6">The N-terminus is composed of the phosphotyrosine binding (PTB) domain, a short linker region and the RING-type zinc finger. The PTB domain, which is also called TKB (tyrosine kinase binding) domain, is composed of three different subdomains: a four-helix bundle (4H), a calcium-binding EF hand and a divergent SH2 domain.</text>
</comment>
<evidence type="ECO:0000256" key="3">
    <source>
        <dbReference type="ARBA" id="ARBA00022833"/>
    </source>
</evidence>
<name>A0ABM4B432_HYDVU</name>
<feature type="compositionally biased region" description="Basic and acidic residues" evidence="7">
    <location>
        <begin position="790"/>
        <end position="801"/>
    </location>
</feature>
<dbReference type="PANTHER" id="PTHR23007:SF11">
    <property type="entry name" value="E3 UBIQUITIN-PROTEIN LIGASE CBL"/>
    <property type="match status" value="1"/>
</dbReference>
<accession>A0ABM4B432</accession>
<dbReference type="Pfam" id="PF02762">
    <property type="entry name" value="Cbl_N3"/>
    <property type="match status" value="1"/>
</dbReference>
<feature type="compositionally biased region" description="Low complexity" evidence="7">
    <location>
        <begin position="474"/>
        <end position="490"/>
    </location>
</feature>
<dbReference type="Proteomes" id="UP001652625">
    <property type="component" value="Chromosome 01"/>
</dbReference>
<dbReference type="InterPro" id="IPR011992">
    <property type="entry name" value="EF-hand-dom_pair"/>
</dbReference>
<feature type="compositionally biased region" description="Polar residues" evidence="7">
    <location>
        <begin position="656"/>
        <end position="665"/>
    </location>
</feature>
<dbReference type="SMART" id="SM00184">
    <property type="entry name" value="RING"/>
    <property type="match status" value="1"/>
</dbReference>
<gene>
    <name evidence="11 12 13" type="primary">LOC100208241</name>
</gene>
<protein>
    <recommendedName>
        <fullName evidence="6">E3 ubiquitin-protein ligase CBL</fullName>
        <ecNumber evidence="6">2.3.2.27</ecNumber>
    </recommendedName>
</protein>
<dbReference type="InterPro" id="IPR036537">
    <property type="entry name" value="Adaptor_Cbl_N_dom_sf"/>
</dbReference>
<dbReference type="PROSITE" id="PS00518">
    <property type="entry name" value="ZF_RING_1"/>
    <property type="match status" value="1"/>
</dbReference>
<keyword evidence="3 6" id="KW-0862">Zinc</keyword>
<feature type="compositionally biased region" description="Low complexity" evidence="7">
    <location>
        <begin position="522"/>
        <end position="533"/>
    </location>
</feature>
<evidence type="ECO:0000313" key="11">
    <source>
        <dbReference type="RefSeq" id="XP_065643588.1"/>
    </source>
</evidence>
<dbReference type="SUPFAM" id="SSF47473">
    <property type="entry name" value="EF-hand"/>
    <property type="match status" value="1"/>
</dbReference>
<dbReference type="Pfam" id="PF02262">
    <property type="entry name" value="Cbl_N"/>
    <property type="match status" value="1"/>
</dbReference>